<dbReference type="EMBL" id="PXYL01000005">
    <property type="protein sequence ID" value="PSJ61003.1"/>
    <property type="molecule type" value="Genomic_DNA"/>
</dbReference>
<dbReference type="OrthoDB" id="9805649at2"/>
<dbReference type="Gene3D" id="3.40.50.1110">
    <property type="entry name" value="SGNH hydrolase"/>
    <property type="match status" value="1"/>
</dbReference>
<feature type="region of interest" description="Disordered" evidence="1">
    <location>
        <begin position="315"/>
        <end position="429"/>
    </location>
</feature>
<proteinExistence type="predicted"/>
<feature type="chain" id="PRO_5015132656" evidence="2">
    <location>
        <begin position="36"/>
        <end position="429"/>
    </location>
</feature>
<dbReference type="InterPro" id="IPR007407">
    <property type="entry name" value="DUF459"/>
</dbReference>
<reference evidence="3 4" key="1">
    <citation type="submission" date="2018-03" db="EMBL/GenBank/DDBJ databases">
        <title>The draft genome of Mesorhizobium soli JCM 19897.</title>
        <authorList>
            <person name="Li L."/>
            <person name="Liu L."/>
            <person name="Liang L."/>
            <person name="Wang T."/>
            <person name="Zhang X."/>
        </authorList>
    </citation>
    <scope>NUCLEOTIDE SEQUENCE [LARGE SCALE GENOMIC DNA]</scope>
    <source>
        <strain evidence="3 4">JCM 19897</strain>
    </source>
</reference>
<keyword evidence="2" id="KW-0732">Signal</keyword>
<keyword evidence="4" id="KW-1185">Reference proteome</keyword>
<name>A0A2P7SEV3_9HYPH</name>
<evidence type="ECO:0000313" key="4">
    <source>
        <dbReference type="Proteomes" id="UP000240653"/>
    </source>
</evidence>
<sequence>MPRKRFVVPAWVPALLLALAVVATGLGAAVPPAHAQDPYYRPWTLRNLFSPFFQRREPRYYEPPPGEMPPVRPRMPIKPKMHKAPEGAAKPHRVVPAEPPTPVVEKQADAKVVLVIGDFMGSGIAEGLTTVYAANAKVKVVDRSKGSSGFVREDYYDWPKQAGALIDAEKPSVVVVMLGSNDRQQMRVGNVSEAPRTEGWDKEYEHRAQALAKALTDKKVPFIWVGTPAFKFSKMTADMLAFNDVYRAAAEGAGAEFIDVWDGFVDENGTFVATGPDVDGQPVRLRSDDGINFTKAGKRKLAFYAEKPLNKILGVTNMPGPHSGGPNIPSPAQSHQKAAPVDRTPPISLNDPALDGDGELLGAQIGPKRGKPDPDTPSDKLLIQGIAPAASPGRADDFSSPAVAEPGPPPPMRTVAKPAAPDGAKAVAH</sequence>
<dbReference type="AlphaFoldDB" id="A0A2P7SEV3"/>
<dbReference type="GO" id="GO:0016788">
    <property type="term" value="F:hydrolase activity, acting on ester bonds"/>
    <property type="evidence" value="ECO:0007669"/>
    <property type="project" value="UniProtKB-ARBA"/>
</dbReference>
<dbReference type="Pfam" id="PF04311">
    <property type="entry name" value="DUF459"/>
    <property type="match status" value="1"/>
</dbReference>
<feature type="signal peptide" evidence="2">
    <location>
        <begin position="1"/>
        <end position="35"/>
    </location>
</feature>
<comment type="caution">
    <text evidence="3">The sequence shown here is derived from an EMBL/GenBank/DDBJ whole genome shotgun (WGS) entry which is preliminary data.</text>
</comment>
<evidence type="ECO:0000313" key="3">
    <source>
        <dbReference type="EMBL" id="PSJ61003.1"/>
    </source>
</evidence>
<gene>
    <name evidence="3" type="ORF">C7I85_12645</name>
</gene>
<evidence type="ECO:0000256" key="2">
    <source>
        <dbReference type="SAM" id="SignalP"/>
    </source>
</evidence>
<dbReference type="SUPFAM" id="SSF52266">
    <property type="entry name" value="SGNH hydrolase"/>
    <property type="match status" value="1"/>
</dbReference>
<evidence type="ECO:0000256" key="1">
    <source>
        <dbReference type="SAM" id="MobiDB-lite"/>
    </source>
</evidence>
<dbReference type="Proteomes" id="UP000240653">
    <property type="component" value="Unassembled WGS sequence"/>
</dbReference>
<dbReference type="InterPro" id="IPR036514">
    <property type="entry name" value="SGNH_hydro_sf"/>
</dbReference>
<accession>A0A2P7SEV3</accession>
<dbReference type="CDD" id="cd01829">
    <property type="entry name" value="SGNH_hydrolase_peri2"/>
    <property type="match status" value="1"/>
</dbReference>
<protein>
    <submittedName>
        <fullName evidence="3">DUF459 domain-containing protein</fullName>
    </submittedName>
</protein>
<organism evidence="3 4">
    <name type="scientific">Pseudaminobacter soli</name>
    <name type="common">ex Li et al. 2025</name>
    <dbReference type="NCBI Taxonomy" id="1295366"/>
    <lineage>
        <taxon>Bacteria</taxon>
        <taxon>Pseudomonadati</taxon>
        <taxon>Pseudomonadota</taxon>
        <taxon>Alphaproteobacteria</taxon>
        <taxon>Hyphomicrobiales</taxon>
        <taxon>Phyllobacteriaceae</taxon>
        <taxon>Pseudaminobacter</taxon>
    </lineage>
</organism>